<dbReference type="Pfam" id="PF01578">
    <property type="entry name" value="Cytochrom_C_asm"/>
    <property type="match status" value="1"/>
</dbReference>
<feature type="transmembrane region" description="Helical" evidence="1">
    <location>
        <begin position="181"/>
        <end position="205"/>
    </location>
</feature>
<feature type="transmembrane region" description="Helical" evidence="1">
    <location>
        <begin position="245"/>
        <end position="263"/>
    </location>
</feature>
<name>A0A7W1XT54_9BACL</name>
<accession>A0A7W1XT54</accession>
<reference evidence="3 4" key="1">
    <citation type="submission" date="2020-07" db="EMBL/GenBank/DDBJ databases">
        <title>Thermoactinomyces phylogeny.</title>
        <authorList>
            <person name="Dunlap C."/>
        </authorList>
    </citation>
    <scope>NUCLEOTIDE SEQUENCE [LARGE SCALE GENOMIC DNA]</scope>
    <source>
        <strain evidence="3 4">AMNI-1</strain>
    </source>
</reference>
<dbReference type="PANTHER" id="PTHR38034:SF1">
    <property type="entry name" value="INNER MEMBRANE PROTEIN YPJD"/>
    <property type="match status" value="1"/>
</dbReference>
<dbReference type="PANTHER" id="PTHR38034">
    <property type="entry name" value="INNER MEMBRANE PROTEIN YPJD"/>
    <property type="match status" value="1"/>
</dbReference>
<dbReference type="GO" id="GO:0017004">
    <property type="term" value="P:cytochrome complex assembly"/>
    <property type="evidence" value="ECO:0007669"/>
    <property type="project" value="InterPro"/>
</dbReference>
<keyword evidence="4" id="KW-1185">Reference proteome</keyword>
<sequence>MFAERWIYDFMIYLYAISLLFSVADLLQRNKISERISYYFLGIVWLIQTSIFILVIFDWWLSALSFRIDALFIYSWIIISFTLVMHLIFRMPIYYLLANLMGFIVLGLNLFFVRHKSPAFEHLLLTELVFIHVTMAMMAYVAYSLACISGGLYLINNHLLKEKKWNNLLRKLPSLTRSETFSIWLVIAGTVFLLISLILGIIYAYQTVNGLIWMDLKLWWSFLIILLYSRILYSRVRTRLTGRRLAWWNVVSFLAVLLNYFITRSSATFHHWL</sequence>
<feature type="transmembrane region" description="Helical" evidence="1">
    <location>
        <begin position="217"/>
        <end position="233"/>
    </location>
</feature>
<evidence type="ECO:0000313" key="3">
    <source>
        <dbReference type="EMBL" id="MBA4602696.1"/>
    </source>
</evidence>
<evidence type="ECO:0000259" key="2">
    <source>
        <dbReference type="Pfam" id="PF01578"/>
    </source>
</evidence>
<keyword evidence="1" id="KW-0472">Membrane</keyword>
<feature type="transmembrane region" description="Helical" evidence="1">
    <location>
        <begin position="6"/>
        <end position="27"/>
    </location>
</feature>
<evidence type="ECO:0000256" key="1">
    <source>
        <dbReference type="SAM" id="Phobius"/>
    </source>
</evidence>
<dbReference type="RefSeq" id="WP_181740488.1">
    <property type="nucleotide sequence ID" value="NZ_JACEOL010000033.1"/>
</dbReference>
<protein>
    <submittedName>
        <fullName evidence="3">Cytochrome c biogenesis protein CcsA</fullName>
    </submittedName>
</protein>
<dbReference type="GO" id="GO:0020037">
    <property type="term" value="F:heme binding"/>
    <property type="evidence" value="ECO:0007669"/>
    <property type="project" value="InterPro"/>
</dbReference>
<comment type="caution">
    <text evidence="3">The sequence shown here is derived from an EMBL/GenBank/DDBJ whole genome shotgun (WGS) entry which is preliminary data.</text>
</comment>
<feature type="transmembrane region" description="Helical" evidence="1">
    <location>
        <begin position="72"/>
        <end position="89"/>
    </location>
</feature>
<organism evidence="3 4">
    <name type="scientific">Thermoactinomyces mirandus</name>
    <dbReference type="NCBI Taxonomy" id="2756294"/>
    <lineage>
        <taxon>Bacteria</taxon>
        <taxon>Bacillati</taxon>
        <taxon>Bacillota</taxon>
        <taxon>Bacilli</taxon>
        <taxon>Bacillales</taxon>
        <taxon>Thermoactinomycetaceae</taxon>
        <taxon>Thermoactinomyces</taxon>
    </lineage>
</organism>
<dbReference type="InterPro" id="IPR002541">
    <property type="entry name" value="Cyt_c_assembly"/>
</dbReference>
<keyword evidence="1" id="KW-0812">Transmembrane</keyword>
<dbReference type="AlphaFoldDB" id="A0A7W1XT54"/>
<gene>
    <name evidence="3" type="primary">ccsA</name>
    <name evidence="3" type="ORF">H2C83_10305</name>
</gene>
<feature type="transmembrane region" description="Helical" evidence="1">
    <location>
        <begin position="39"/>
        <end position="60"/>
    </location>
</feature>
<keyword evidence="1" id="KW-1133">Transmembrane helix</keyword>
<dbReference type="InterPro" id="IPR052372">
    <property type="entry name" value="YpjD/HemX"/>
</dbReference>
<dbReference type="Proteomes" id="UP000538292">
    <property type="component" value="Unassembled WGS sequence"/>
</dbReference>
<proteinExistence type="predicted"/>
<feature type="domain" description="Cytochrome c assembly protein" evidence="2">
    <location>
        <begin position="69"/>
        <end position="268"/>
    </location>
</feature>
<feature type="transmembrane region" description="Helical" evidence="1">
    <location>
        <begin position="133"/>
        <end position="160"/>
    </location>
</feature>
<dbReference type="EMBL" id="JACEOL010000033">
    <property type="protein sequence ID" value="MBA4602696.1"/>
    <property type="molecule type" value="Genomic_DNA"/>
</dbReference>
<evidence type="ECO:0000313" key="4">
    <source>
        <dbReference type="Proteomes" id="UP000538292"/>
    </source>
</evidence>
<feature type="transmembrane region" description="Helical" evidence="1">
    <location>
        <begin position="94"/>
        <end position="113"/>
    </location>
</feature>